<dbReference type="AlphaFoldDB" id="X6M0S7"/>
<dbReference type="GO" id="GO:0003777">
    <property type="term" value="F:microtubule motor activity"/>
    <property type="evidence" value="ECO:0007669"/>
    <property type="project" value="InterPro"/>
</dbReference>
<feature type="domain" description="Kinesin motor" evidence="1">
    <location>
        <begin position="1"/>
        <end position="144"/>
    </location>
</feature>
<dbReference type="EMBL" id="ASPP01026143">
    <property type="protein sequence ID" value="ETO07464.1"/>
    <property type="molecule type" value="Genomic_DNA"/>
</dbReference>
<dbReference type="GO" id="GO:0007018">
    <property type="term" value="P:microtubule-based movement"/>
    <property type="evidence" value="ECO:0007669"/>
    <property type="project" value="InterPro"/>
</dbReference>
<organism evidence="2 3">
    <name type="scientific">Reticulomyxa filosa</name>
    <dbReference type="NCBI Taxonomy" id="46433"/>
    <lineage>
        <taxon>Eukaryota</taxon>
        <taxon>Sar</taxon>
        <taxon>Rhizaria</taxon>
        <taxon>Retaria</taxon>
        <taxon>Foraminifera</taxon>
        <taxon>Monothalamids</taxon>
        <taxon>Reticulomyxidae</taxon>
        <taxon>Reticulomyxa</taxon>
    </lineage>
</organism>
<reference evidence="2 3" key="1">
    <citation type="journal article" date="2013" name="Curr. Biol.">
        <title>The Genome of the Foraminiferan Reticulomyxa filosa.</title>
        <authorList>
            <person name="Glockner G."/>
            <person name="Hulsmann N."/>
            <person name="Schleicher M."/>
            <person name="Noegel A.A."/>
            <person name="Eichinger L."/>
            <person name="Gallinger C."/>
            <person name="Pawlowski J."/>
            <person name="Sierra R."/>
            <person name="Euteneuer U."/>
            <person name="Pillet L."/>
            <person name="Moustafa A."/>
            <person name="Platzer M."/>
            <person name="Groth M."/>
            <person name="Szafranski K."/>
            <person name="Schliwa M."/>
        </authorList>
    </citation>
    <scope>NUCLEOTIDE SEQUENCE [LARGE SCALE GENOMIC DNA]</scope>
</reference>
<dbReference type="GO" id="GO:0008017">
    <property type="term" value="F:microtubule binding"/>
    <property type="evidence" value="ECO:0007669"/>
    <property type="project" value="InterPro"/>
</dbReference>
<dbReference type="InterPro" id="IPR027417">
    <property type="entry name" value="P-loop_NTPase"/>
</dbReference>
<dbReference type="GO" id="GO:0005524">
    <property type="term" value="F:ATP binding"/>
    <property type="evidence" value="ECO:0007669"/>
    <property type="project" value="InterPro"/>
</dbReference>
<feature type="non-terminal residue" evidence="2">
    <location>
        <position position="1"/>
    </location>
</feature>
<evidence type="ECO:0000313" key="2">
    <source>
        <dbReference type="EMBL" id="ETO07464.1"/>
    </source>
</evidence>
<accession>X6M0S7</accession>
<protein>
    <recommendedName>
        <fullName evidence="1">Kinesin motor domain-containing protein</fullName>
    </recommendedName>
</protein>
<dbReference type="SUPFAM" id="SSF52540">
    <property type="entry name" value="P-loop containing nucleoside triphosphate hydrolases"/>
    <property type="match status" value="1"/>
</dbReference>
<dbReference type="Gene3D" id="3.40.850.10">
    <property type="entry name" value="Kinesin motor domain"/>
    <property type="match status" value="1"/>
</dbReference>
<evidence type="ECO:0000259" key="1">
    <source>
        <dbReference type="Pfam" id="PF00225"/>
    </source>
</evidence>
<comment type="caution">
    <text evidence="2">The sequence shown here is derived from an EMBL/GenBank/DDBJ whole genome shotgun (WGS) entry which is preliminary data.</text>
</comment>
<evidence type="ECO:0000313" key="3">
    <source>
        <dbReference type="Proteomes" id="UP000023152"/>
    </source>
</evidence>
<dbReference type="InterPro" id="IPR036961">
    <property type="entry name" value="Kinesin_motor_dom_sf"/>
</dbReference>
<name>X6M0S7_RETFI</name>
<sequence length="262" mass="29719">YDLLSNQNIQAETWYDKRGKTVWSSGSTTQLAINESTAIDQIIQNIYKASHKAETRYNRNSSRGHMIITIAIMHTDNKSQYGSMATNTIAFIEVADTNNSNGQQDETIRTARDFSSHQVRKMEEDAIQQTTSHLNDLLNDMRNSPKSSMKKNIVAKMLQTYINSNSYCQIDISAAYNTIKNIHTDANAHDRHQIAHEQLHQGSNYKTATITNPIDTPGVSQTNKHNQPLLTNTQSINITKNVYTKPYRLEKKIIITNTSSRK</sequence>
<dbReference type="Pfam" id="PF00225">
    <property type="entry name" value="Kinesin"/>
    <property type="match status" value="1"/>
</dbReference>
<gene>
    <name evidence="2" type="ORF">RFI_29929</name>
</gene>
<dbReference type="Proteomes" id="UP000023152">
    <property type="component" value="Unassembled WGS sequence"/>
</dbReference>
<dbReference type="InterPro" id="IPR001752">
    <property type="entry name" value="Kinesin_motor_dom"/>
</dbReference>
<proteinExistence type="predicted"/>
<keyword evidence="3" id="KW-1185">Reference proteome</keyword>